<protein>
    <submittedName>
        <fullName evidence="2">Uncharacterized protein</fullName>
    </submittedName>
</protein>
<reference evidence="2" key="1">
    <citation type="submission" date="2020-06" db="EMBL/GenBank/DDBJ databases">
        <authorList>
            <consortium name="Plant Systems Biology data submission"/>
        </authorList>
    </citation>
    <scope>NUCLEOTIDE SEQUENCE</scope>
    <source>
        <strain evidence="2">D6</strain>
    </source>
</reference>
<feature type="transmembrane region" description="Helical" evidence="1">
    <location>
        <begin position="16"/>
        <end position="34"/>
    </location>
</feature>
<keyword evidence="1" id="KW-0812">Transmembrane</keyword>
<dbReference type="AlphaFoldDB" id="A0A9N8DR86"/>
<name>A0A9N8DR86_9STRA</name>
<accession>A0A9N8DR86</accession>
<comment type="caution">
    <text evidence="2">The sequence shown here is derived from an EMBL/GenBank/DDBJ whole genome shotgun (WGS) entry which is preliminary data.</text>
</comment>
<dbReference type="Proteomes" id="UP001153069">
    <property type="component" value="Unassembled WGS sequence"/>
</dbReference>
<keyword evidence="1" id="KW-0472">Membrane</keyword>
<evidence type="ECO:0000313" key="2">
    <source>
        <dbReference type="EMBL" id="CAB9507159.1"/>
    </source>
</evidence>
<organism evidence="2 3">
    <name type="scientific">Seminavis robusta</name>
    <dbReference type="NCBI Taxonomy" id="568900"/>
    <lineage>
        <taxon>Eukaryota</taxon>
        <taxon>Sar</taxon>
        <taxon>Stramenopiles</taxon>
        <taxon>Ochrophyta</taxon>
        <taxon>Bacillariophyta</taxon>
        <taxon>Bacillariophyceae</taxon>
        <taxon>Bacillariophycidae</taxon>
        <taxon>Naviculales</taxon>
        <taxon>Naviculaceae</taxon>
        <taxon>Seminavis</taxon>
    </lineage>
</organism>
<keyword evidence="1" id="KW-1133">Transmembrane helix</keyword>
<feature type="transmembrane region" description="Helical" evidence="1">
    <location>
        <begin position="87"/>
        <end position="110"/>
    </location>
</feature>
<keyword evidence="3" id="KW-1185">Reference proteome</keyword>
<gene>
    <name evidence="2" type="ORF">SEMRO_295_G110380.1</name>
</gene>
<evidence type="ECO:0000256" key="1">
    <source>
        <dbReference type="SAM" id="Phobius"/>
    </source>
</evidence>
<evidence type="ECO:0000313" key="3">
    <source>
        <dbReference type="Proteomes" id="UP001153069"/>
    </source>
</evidence>
<sequence length="261" mass="28329">MREQQQRSTEQGKRTWATSIHLVTITVVLIVFLSSDITCIGNKTASNWEQLRSSPRLNRHLEGTAAGDNEDIPDGGEIQRADIDPEVVGAFAAVVAGAILVPATFFGALLSGKIFSNSFIHEVPSKIKYTLPTSVSLRELSNSEQDDLETATANYYDALLRGAHSEVVSVTVTSINDADSTEVFNPVVALFQLIFGPNHYGYTWKFEIFIGVTSTRSLTLGEAVATLEGADMSVYVNDYLKNLGSSNMLANTESAAYSSHI</sequence>
<proteinExistence type="predicted"/>
<dbReference type="EMBL" id="CAICTM010000294">
    <property type="protein sequence ID" value="CAB9507159.1"/>
    <property type="molecule type" value="Genomic_DNA"/>
</dbReference>